<dbReference type="GO" id="GO:0003700">
    <property type="term" value="F:DNA-binding transcription factor activity"/>
    <property type="evidence" value="ECO:0007669"/>
    <property type="project" value="TreeGrafter"/>
</dbReference>
<dbReference type="Gene3D" id="1.10.357.10">
    <property type="entry name" value="Tetracycline Repressor, domain 2"/>
    <property type="match status" value="1"/>
</dbReference>
<dbReference type="PRINTS" id="PR00455">
    <property type="entry name" value="HTHTETR"/>
</dbReference>
<reference evidence="6" key="1">
    <citation type="submission" date="2020-05" db="EMBL/GenBank/DDBJ databases">
        <authorList>
            <person name="Chiriac C."/>
            <person name="Salcher M."/>
            <person name="Ghai R."/>
            <person name="Kavagutti S V."/>
        </authorList>
    </citation>
    <scope>NUCLEOTIDE SEQUENCE</scope>
</reference>
<accession>A0A6J7HDJ4</accession>
<evidence type="ECO:0000256" key="2">
    <source>
        <dbReference type="ARBA" id="ARBA00023125"/>
    </source>
</evidence>
<dbReference type="InterPro" id="IPR023772">
    <property type="entry name" value="DNA-bd_HTH_TetR-type_CS"/>
</dbReference>
<dbReference type="InterPro" id="IPR001647">
    <property type="entry name" value="HTH_TetR"/>
</dbReference>
<keyword evidence="2" id="KW-0238">DNA-binding</keyword>
<proteinExistence type="predicted"/>
<dbReference type="PROSITE" id="PS50977">
    <property type="entry name" value="HTH_TETR_2"/>
    <property type="match status" value="1"/>
</dbReference>
<dbReference type="InterPro" id="IPR009057">
    <property type="entry name" value="Homeodomain-like_sf"/>
</dbReference>
<feature type="domain" description="HTH tetR-type" evidence="5">
    <location>
        <begin position="22"/>
        <end position="82"/>
    </location>
</feature>
<name>A0A6J7HDJ4_9ZZZZ</name>
<evidence type="ECO:0000256" key="1">
    <source>
        <dbReference type="ARBA" id="ARBA00023015"/>
    </source>
</evidence>
<keyword evidence="3" id="KW-0804">Transcription</keyword>
<dbReference type="InterPro" id="IPR050109">
    <property type="entry name" value="HTH-type_TetR-like_transc_reg"/>
</dbReference>
<dbReference type="Pfam" id="PF00440">
    <property type="entry name" value="TetR_N"/>
    <property type="match status" value="1"/>
</dbReference>
<keyword evidence="1" id="KW-0805">Transcription regulation</keyword>
<evidence type="ECO:0000256" key="4">
    <source>
        <dbReference type="SAM" id="MobiDB-lite"/>
    </source>
</evidence>
<dbReference type="SUPFAM" id="SSF46689">
    <property type="entry name" value="Homeodomain-like"/>
    <property type="match status" value="1"/>
</dbReference>
<dbReference type="GO" id="GO:0000976">
    <property type="term" value="F:transcription cis-regulatory region binding"/>
    <property type="evidence" value="ECO:0007669"/>
    <property type="project" value="TreeGrafter"/>
</dbReference>
<dbReference type="PANTHER" id="PTHR30055">
    <property type="entry name" value="HTH-TYPE TRANSCRIPTIONAL REGULATOR RUTR"/>
    <property type="match status" value="1"/>
</dbReference>
<evidence type="ECO:0000313" key="6">
    <source>
        <dbReference type="EMBL" id="CAB4917702.1"/>
    </source>
</evidence>
<gene>
    <name evidence="6" type="ORF">UFOPK3564_01663</name>
</gene>
<protein>
    <submittedName>
        <fullName evidence="6">Unannotated protein</fullName>
    </submittedName>
</protein>
<dbReference type="PROSITE" id="PS01081">
    <property type="entry name" value="HTH_TETR_1"/>
    <property type="match status" value="1"/>
</dbReference>
<dbReference type="AlphaFoldDB" id="A0A6J7HDJ4"/>
<evidence type="ECO:0000259" key="5">
    <source>
        <dbReference type="PROSITE" id="PS50977"/>
    </source>
</evidence>
<evidence type="ECO:0000256" key="3">
    <source>
        <dbReference type="ARBA" id="ARBA00023163"/>
    </source>
</evidence>
<feature type="region of interest" description="Disordered" evidence="4">
    <location>
        <begin position="1"/>
        <end position="24"/>
    </location>
</feature>
<dbReference type="EMBL" id="CAFBMK010000090">
    <property type="protein sequence ID" value="CAB4917702.1"/>
    <property type="molecule type" value="Genomic_DNA"/>
</dbReference>
<organism evidence="6">
    <name type="scientific">freshwater metagenome</name>
    <dbReference type="NCBI Taxonomy" id="449393"/>
    <lineage>
        <taxon>unclassified sequences</taxon>
        <taxon>metagenomes</taxon>
        <taxon>ecological metagenomes</taxon>
    </lineage>
</organism>
<dbReference type="Gene3D" id="1.10.10.60">
    <property type="entry name" value="Homeodomain-like"/>
    <property type="match status" value="1"/>
</dbReference>
<dbReference type="PANTHER" id="PTHR30055:SF234">
    <property type="entry name" value="HTH-TYPE TRANSCRIPTIONAL REGULATOR BETI"/>
    <property type="match status" value="1"/>
</dbReference>
<sequence>MVNTTPSGGVPAEPGLRERKKQRTRETIARAALELFDRDGFHETTIPAIAAAADVSPRTVSAYFPAKEDLVFPDQEDSFARLAERLGARAEGETTADALRAWIGTELPRWRERDVELQMQRRVVASDDGLKAVEQGFRAHGEQLIAGAIADDLGASPDALEPRMAAAATFAIFGIVGGEHEGKEQLAGAYCEGEPVVLQLLDRALRFVDAGIRSLRDDAPAPV</sequence>